<evidence type="ECO:0000259" key="6">
    <source>
        <dbReference type="PROSITE" id="PS50048"/>
    </source>
</evidence>
<dbReference type="GO" id="GO:0009893">
    <property type="term" value="P:positive regulation of metabolic process"/>
    <property type="evidence" value="ECO:0007669"/>
    <property type="project" value="UniProtKB-ARBA"/>
</dbReference>
<dbReference type="PROSITE" id="PS00463">
    <property type="entry name" value="ZN2_CY6_FUNGAL_1"/>
    <property type="match status" value="1"/>
</dbReference>
<dbReference type="GO" id="GO:0000981">
    <property type="term" value="F:DNA-binding transcription factor activity, RNA polymerase II-specific"/>
    <property type="evidence" value="ECO:0007669"/>
    <property type="project" value="InterPro"/>
</dbReference>
<dbReference type="GO" id="GO:0003677">
    <property type="term" value="F:DNA binding"/>
    <property type="evidence" value="ECO:0007669"/>
    <property type="project" value="UniProtKB-KW"/>
</dbReference>
<proteinExistence type="predicted"/>
<dbReference type="RefSeq" id="XP_025471287.1">
    <property type="nucleotide sequence ID" value="XM_025615441.1"/>
</dbReference>
<comment type="caution">
    <text evidence="7">The sequence shown here is derived from an EMBL/GenBank/DDBJ whole genome shotgun (WGS) entry which is preliminary data.</text>
</comment>
<dbReference type="InterPro" id="IPR053181">
    <property type="entry name" value="EcdB-like_regulator"/>
</dbReference>
<dbReference type="AlphaFoldDB" id="A0A317X7D5"/>
<evidence type="ECO:0000256" key="3">
    <source>
        <dbReference type="ARBA" id="ARBA00023163"/>
    </source>
</evidence>
<feature type="domain" description="Zn(2)-C6 fungal-type" evidence="6">
    <location>
        <begin position="11"/>
        <end position="41"/>
    </location>
</feature>
<evidence type="ECO:0000313" key="8">
    <source>
        <dbReference type="Proteomes" id="UP000246702"/>
    </source>
</evidence>
<reference evidence="7 8" key="1">
    <citation type="submission" date="2016-12" db="EMBL/GenBank/DDBJ databases">
        <title>The genomes of Aspergillus section Nigri reveals drivers in fungal speciation.</title>
        <authorList>
            <consortium name="DOE Joint Genome Institute"/>
            <person name="Vesth T.C."/>
            <person name="Nybo J."/>
            <person name="Theobald S."/>
            <person name="Brandl J."/>
            <person name="Frisvad J.C."/>
            <person name="Nielsen K.F."/>
            <person name="Lyhne E.K."/>
            <person name="Kogle M.E."/>
            <person name="Kuo A."/>
            <person name="Riley R."/>
            <person name="Clum A."/>
            <person name="Nolan M."/>
            <person name="Lipzen A."/>
            <person name="Salamov A."/>
            <person name="Henrissat B."/>
            <person name="Wiebenga A."/>
            <person name="De Vries R.P."/>
            <person name="Grigoriev I.V."/>
            <person name="Mortensen U.H."/>
            <person name="Andersen M.R."/>
            <person name="Baker S.E."/>
        </authorList>
    </citation>
    <scope>NUCLEOTIDE SEQUENCE [LARGE SCALE GENOMIC DNA]</scope>
    <source>
        <strain evidence="7 8">CBS 115572</strain>
    </source>
</reference>
<evidence type="ECO:0000256" key="4">
    <source>
        <dbReference type="ARBA" id="ARBA00023242"/>
    </source>
</evidence>
<evidence type="ECO:0000313" key="7">
    <source>
        <dbReference type="EMBL" id="PWY94526.1"/>
    </source>
</evidence>
<gene>
    <name evidence="7" type="ORF">BO94DRAFT_581917</name>
</gene>
<feature type="region of interest" description="Disordered" evidence="5">
    <location>
        <begin position="79"/>
        <end position="102"/>
    </location>
</feature>
<organism evidence="7 8">
    <name type="scientific">Aspergillus sclerotioniger CBS 115572</name>
    <dbReference type="NCBI Taxonomy" id="1450535"/>
    <lineage>
        <taxon>Eukaryota</taxon>
        <taxon>Fungi</taxon>
        <taxon>Dikarya</taxon>
        <taxon>Ascomycota</taxon>
        <taxon>Pezizomycotina</taxon>
        <taxon>Eurotiomycetes</taxon>
        <taxon>Eurotiomycetidae</taxon>
        <taxon>Eurotiales</taxon>
        <taxon>Aspergillaceae</taxon>
        <taxon>Aspergillus</taxon>
        <taxon>Aspergillus subgen. Circumdati</taxon>
    </lineage>
</organism>
<dbReference type="CDD" id="cd12148">
    <property type="entry name" value="fungal_TF_MHR"/>
    <property type="match status" value="1"/>
</dbReference>
<dbReference type="InterPro" id="IPR001138">
    <property type="entry name" value="Zn2Cys6_DnaBD"/>
</dbReference>
<accession>A0A317X7D5</accession>
<dbReference type="SUPFAM" id="SSF57701">
    <property type="entry name" value="Zn2/Cys6 DNA-binding domain"/>
    <property type="match status" value="1"/>
</dbReference>
<dbReference type="SMART" id="SM00066">
    <property type="entry name" value="GAL4"/>
    <property type="match status" value="1"/>
</dbReference>
<evidence type="ECO:0000256" key="2">
    <source>
        <dbReference type="ARBA" id="ARBA00023125"/>
    </source>
</evidence>
<name>A0A317X7D5_9EURO</name>
<evidence type="ECO:0000256" key="5">
    <source>
        <dbReference type="SAM" id="MobiDB-lite"/>
    </source>
</evidence>
<keyword evidence="2" id="KW-0238">DNA-binding</keyword>
<sequence>MEKPRKRAILACNSCRRRKRRCDGNIPLCGLCDEAGVECVYSGAIHGRRQVASSSSQFLRRLDAIEGLLYKNLTPSDFQKAPAPISHPPQVTSPALTGTDHPHGDQLDAIPDGLATGNTPSILNSGSSCQDVFTTDLSSLDIPPMNIPFGHTTTTEDLLRMDIVQDLIGEFPPDLFISTEASREVPPELSFSPREFARDHLPTIEEPETDLLVKAFFNLVHPEIPMIDECDFRKLYRSVLEHGLQDNCDSALCLIVFALGSAVTEHCDAAMPDPVFMVPGSRFLSPALQIVIRESLVSFNLGLALPQALILASKYFGYLLRPLQSWKMIHLASTSIQYIYERSRGNPHSKTFPSILLTAWAAFDVESDLIAEHHLPSSGIENMVDTMPLPSMGDYNSPGTHYWLAELSARRLLNRVHYTMYRNEPSNIPNSDASLGRTWKVSDELNRQLDDWFQLLPATIKPDLQTSVESSPVELNILHRFHSTKDVILRPFLIYTCKISSGAEVPLDLISRSSQCLDNCRAYLEVSMQRLSTPSSCREIILHSTFAAIIVLTLGSLCPSLAHFVDDIETLQSKALNTMGRFAFDGSSIQDLHAITVLLRHRTRVLRRGNVNGPSLLG</sequence>
<dbReference type="GeneID" id="37117584"/>
<dbReference type="OrthoDB" id="4685598at2759"/>
<evidence type="ECO:0000256" key="1">
    <source>
        <dbReference type="ARBA" id="ARBA00023015"/>
    </source>
</evidence>
<protein>
    <recommendedName>
        <fullName evidence="6">Zn(2)-C6 fungal-type domain-containing protein</fullName>
    </recommendedName>
</protein>
<keyword evidence="3" id="KW-0804">Transcription</keyword>
<keyword evidence="4" id="KW-0539">Nucleus</keyword>
<dbReference type="CDD" id="cd00067">
    <property type="entry name" value="GAL4"/>
    <property type="match status" value="1"/>
</dbReference>
<dbReference type="PROSITE" id="PS50048">
    <property type="entry name" value="ZN2_CY6_FUNGAL_2"/>
    <property type="match status" value="1"/>
</dbReference>
<keyword evidence="1" id="KW-0805">Transcription regulation</keyword>
<dbReference type="PANTHER" id="PTHR47785">
    <property type="entry name" value="ZN(II)2CYS6 TRANSCRIPTION FACTOR (EUROFUNG)-RELATED-RELATED"/>
    <property type="match status" value="1"/>
</dbReference>
<dbReference type="Pfam" id="PF00172">
    <property type="entry name" value="Zn_clus"/>
    <property type="match status" value="1"/>
</dbReference>
<dbReference type="InterPro" id="IPR036864">
    <property type="entry name" value="Zn2-C6_fun-type_DNA-bd_sf"/>
</dbReference>
<dbReference type="EMBL" id="MSFK01000004">
    <property type="protein sequence ID" value="PWY94526.1"/>
    <property type="molecule type" value="Genomic_DNA"/>
</dbReference>
<dbReference type="Proteomes" id="UP000246702">
    <property type="component" value="Unassembled WGS sequence"/>
</dbReference>
<dbReference type="GO" id="GO:0008270">
    <property type="term" value="F:zinc ion binding"/>
    <property type="evidence" value="ECO:0007669"/>
    <property type="project" value="InterPro"/>
</dbReference>
<dbReference type="Gene3D" id="4.10.240.10">
    <property type="entry name" value="Zn(2)-C6 fungal-type DNA-binding domain"/>
    <property type="match status" value="1"/>
</dbReference>
<keyword evidence="8" id="KW-1185">Reference proteome</keyword>